<dbReference type="BioCyc" id="AMAC1300253:G12YX-3433-MONOMER"/>
<dbReference type="GO" id="GO:0051213">
    <property type="term" value="F:dioxygenase activity"/>
    <property type="evidence" value="ECO:0007669"/>
    <property type="project" value="UniProtKB-KW"/>
</dbReference>
<name>S5ALN7_9ALTE</name>
<dbReference type="EMBL" id="CP004847">
    <property type="protein sequence ID" value="AGP79786.1"/>
    <property type="molecule type" value="Genomic_DNA"/>
</dbReference>
<geneLocation type="plasmid" evidence="1">
    <name>unnamed</name>
</geneLocation>
<gene>
    <name evidence="1" type="ORF">I633_21746</name>
</gene>
<accession>S5ALN7</accession>
<proteinExistence type="predicted"/>
<sequence>MYLSQSKLKPWVKDNYLDVEFNITLMATKNDEKQDKHARARATVEQA</sequence>
<dbReference type="AlphaFoldDB" id="S5ALN7"/>
<organism evidence="1 2">
    <name type="scientific">Alteromonas mediterranea 615</name>
    <dbReference type="NCBI Taxonomy" id="1300253"/>
    <lineage>
        <taxon>Bacteria</taxon>
        <taxon>Pseudomonadati</taxon>
        <taxon>Pseudomonadota</taxon>
        <taxon>Gammaproteobacteria</taxon>
        <taxon>Alteromonadales</taxon>
        <taxon>Alteromonadaceae</taxon>
        <taxon>Alteromonas/Salinimonas group</taxon>
        <taxon>Alteromonas</taxon>
    </lineage>
</organism>
<dbReference type="PATRIC" id="fig|1300253.3.peg.4531"/>
<dbReference type="Proteomes" id="UP000014909">
    <property type="component" value="Plasmid unnamed"/>
</dbReference>
<evidence type="ECO:0000313" key="2">
    <source>
        <dbReference type="Proteomes" id="UP000014909"/>
    </source>
</evidence>
<keyword evidence="1" id="KW-0614">Plasmid</keyword>
<reference evidence="1 2" key="1">
    <citation type="journal article" date="2013" name="Genome Biol. Evol.">
        <title>Genomic Diversity of "Deep Ecotype" Alteromonas macleodii Isolates: Evidence for Pan-Mediterranean Clonal Frames.</title>
        <authorList>
            <person name="Lopez-Perez M."/>
            <person name="Gonzaga A."/>
            <person name="Rodriguez-Valera F."/>
        </authorList>
    </citation>
    <scope>NUCLEOTIDE SEQUENCE [LARGE SCALE GENOMIC DNA]</scope>
    <source>
        <strain evidence="2">'English Channel 615'</strain>
        <plasmid evidence="2">Plasmid</plasmid>
    </source>
</reference>
<keyword evidence="1" id="KW-0560">Oxidoreductase</keyword>
<evidence type="ECO:0000313" key="1">
    <source>
        <dbReference type="EMBL" id="AGP79786.1"/>
    </source>
</evidence>
<dbReference type="HOGENOM" id="CLU_3163873_0_0_6"/>
<protein>
    <submittedName>
        <fullName evidence="1">Catechol 1,2-dioxygenase</fullName>
    </submittedName>
</protein>
<dbReference type="KEGG" id="amh:I633_21746"/>
<keyword evidence="1" id="KW-0223">Dioxygenase</keyword>